<sequence length="55" mass="6369">MFLDKQADMKNKHTYLILAIALLITIYGVVSGKFFFLFIFLPLGLGLFSRKRKDD</sequence>
<evidence type="ECO:0000256" key="1">
    <source>
        <dbReference type="SAM" id="Phobius"/>
    </source>
</evidence>
<reference evidence="2 3" key="1">
    <citation type="submission" date="2019-03" db="EMBL/GenBank/DDBJ databases">
        <title>Genomic Encyclopedia of Type Strains, Phase III (KMG-III): the genomes of soil and plant-associated and newly described type strains.</title>
        <authorList>
            <person name="Whitman W."/>
        </authorList>
    </citation>
    <scope>NUCLEOTIDE SEQUENCE [LARGE SCALE GENOMIC DNA]</scope>
    <source>
        <strain evidence="2 3">CGMCC 1.10957</strain>
    </source>
</reference>
<organism evidence="2 3">
    <name type="scientific">Meridianimaribacter flavus</name>
    <dbReference type="NCBI Taxonomy" id="571115"/>
    <lineage>
        <taxon>Bacteria</taxon>
        <taxon>Pseudomonadati</taxon>
        <taxon>Bacteroidota</taxon>
        <taxon>Flavobacteriia</taxon>
        <taxon>Flavobacteriales</taxon>
        <taxon>Flavobacteriaceae</taxon>
        <taxon>Meridianimaribacter</taxon>
    </lineage>
</organism>
<keyword evidence="1" id="KW-0472">Membrane</keyword>
<accession>A0ABY2G7X3</accession>
<proteinExistence type="predicted"/>
<dbReference type="Proteomes" id="UP000294930">
    <property type="component" value="Unassembled WGS sequence"/>
</dbReference>
<evidence type="ECO:0000313" key="2">
    <source>
        <dbReference type="EMBL" id="TDY13892.1"/>
    </source>
</evidence>
<feature type="transmembrane region" description="Helical" evidence="1">
    <location>
        <begin position="15"/>
        <end position="48"/>
    </location>
</feature>
<name>A0ABY2G7X3_9FLAO</name>
<gene>
    <name evidence="2" type="ORF">A8975_0489</name>
</gene>
<keyword evidence="3" id="KW-1185">Reference proteome</keyword>
<comment type="caution">
    <text evidence="2">The sequence shown here is derived from an EMBL/GenBank/DDBJ whole genome shotgun (WGS) entry which is preliminary data.</text>
</comment>
<protein>
    <submittedName>
        <fullName evidence="2">Uncharacterized protein</fullName>
    </submittedName>
</protein>
<evidence type="ECO:0000313" key="3">
    <source>
        <dbReference type="Proteomes" id="UP000294930"/>
    </source>
</evidence>
<keyword evidence="1" id="KW-1133">Transmembrane helix</keyword>
<dbReference type="EMBL" id="SOQZ01000001">
    <property type="protein sequence ID" value="TDY13892.1"/>
    <property type="molecule type" value="Genomic_DNA"/>
</dbReference>
<keyword evidence="1" id="KW-0812">Transmembrane</keyword>